<accession>A0A4C1T8H1</accession>
<proteinExistence type="predicted"/>
<dbReference type="EMBL" id="BGZK01004546">
    <property type="protein sequence ID" value="GBP09591.1"/>
    <property type="molecule type" value="Genomic_DNA"/>
</dbReference>
<organism evidence="1 2">
    <name type="scientific">Eumeta variegata</name>
    <name type="common">Bagworm moth</name>
    <name type="synonym">Eumeta japonica</name>
    <dbReference type="NCBI Taxonomy" id="151549"/>
    <lineage>
        <taxon>Eukaryota</taxon>
        <taxon>Metazoa</taxon>
        <taxon>Ecdysozoa</taxon>
        <taxon>Arthropoda</taxon>
        <taxon>Hexapoda</taxon>
        <taxon>Insecta</taxon>
        <taxon>Pterygota</taxon>
        <taxon>Neoptera</taxon>
        <taxon>Endopterygota</taxon>
        <taxon>Lepidoptera</taxon>
        <taxon>Glossata</taxon>
        <taxon>Ditrysia</taxon>
        <taxon>Tineoidea</taxon>
        <taxon>Psychidae</taxon>
        <taxon>Oiketicinae</taxon>
        <taxon>Eumeta</taxon>
    </lineage>
</organism>
<evidence type="ECO:0000313" key="1">
    <source>
        <dbReference type="EMBL" id="GBP09591.1"/>
    </source>
</evidence>
<protein>
    <submittedName>
        <fullName evidence="1">Uncharacterized protein</fullName>
    </submittedName>
</protein>
<name>A0A4C1T8H1_EUMVA</name>
<sequence length="87" mass="10059">MRQVTVFVFTHNLVSHSFPCYSPHVSSIPCGQERVHTSSLRYYKYASRYPESLVKTWRIEALLSAAFQVYTCNFITRDDLLLCSGSF</sequence>
<keyword evidence="2" id="KW-1185">Reference proteome</keyword>
<reference evidence="1 2" key="1">
    <citation type="journal article" date="2019" name="Commun. Biol.">
        <title>The bagworm genome reveals a unique fibroin gene that provides high tensile strength.</title>
        <authorList>
            <person name="Kono N."/>
            <person name="Nakamura H."/>
            <person name="Ohtoshi R."/>
            <person name="Tomita M."/>
            <person name="Numata K."/>
            <person name="Arakawa K."/>
        </authorList>
    </citation>
    <scope>NUCLEOTIDE SEQUENCE [LARGE SCALE GENOMIC DNA]</scope>
</reference>
<comment type="caution">
    <text evidence="1">The sequence shown here is derived from an EMBL/GenBank/DDBJ whole genome shotgun (WGS) entry which is preliminary data.</text>
</comment>
<dbReference type="AlphaFoldDB" id="A0A4C1T8H1"/>
<evidence type="ECO:0000313" key="2">
    <source>
        <dbReference type="Proteomes" id="UP000299102"/>
    </source>
</evidence>
<dbReference type="Proteomes" id="UP000299102">
    <property type="component" value="Unassembled WGS sequence"/>
</dbReference>
<gene>
    <name evidence="1" type="ORF">EVAR_102192_1</name>
</gene>